<dbReference type="Proteomes" id="UP001108240">
    <property type="component" value="Unplaced"/>
</dbReference>
<dbReference type="GO" id="GO:0003677">
    <property type="term" value="F:DNA binding"/>
    <property type="evidence" value="ECO:0007669"/>
    <property type="project" value="UniProtKB-UniRule"/>
</dbReference>
<organism evidence="12 13">
    <name type="scientific">Cyprinus carpio carpio</name>
    <dbReference type="NCBI Taxonomy" id="630221"/>
    <lineage>
        <taxon>Eukaryota</taxon>
        <taxon>Metazoa</taxon>
        <taxon>Chordata</taxon>
        <taxon>Craniata</taxon>
        <taxon>Vertebrata</taxon>
        <taxon>Euteleostomi</taxon>
        <taxon>Actinopterygii</taxon>
        <taxon>Neopterygii</taxon>
        <taxon>Teleostei</taxon>
        <taxon>Ostariophysi</taxon>
        <taxon>Cypriniformes</taxon>
        <taxon>Cyprinidae</taxon>
        <taxon>Cyprininae</taxon>
        <taxon>Cyprinus</taxon>
    </lineage>
</organism>
<comment type="subcellular location">
    <subcellularLocation>
        <location evidence="1">Nucleus</location>
    </subcellularLocation>
</comment>
<name>A0A9J8B7Q9_CYPCA</name>
<keyword evidence="4 8" id="KW-0238">DNA-binding</keyword>
<dbReference type="CDD" id="cd22002">
    <property type="entry name" value="HMG-box_UBF1_rpt5"/>
    <property type="match status" value="1"/>
</dbReference>
<evidence type="ECO:0000256" key="6">
    <source>
        <dbReference type="ARBA" id="ARBA00023163"/>
    </source>
</evidence>
<feature type="domain" description="HMG box" evidence="11">
    <location>
        <begin position="462"/>
        <end position="529"/>
    </location>
</feature>
<dbReference type="PROSITE" id="PS50118">
    <property type="entry name" value="HMG_BOX_2"/>
    <property type="match status" value="6"/>
</dbReference>
<evidence type="ECO:0000256" key="9">
    <source>
        <dbReference type="SAM" id="Coils"/>
    </source>
</evidence>
<feature type="DNA-binding region" description="HMG box" evidence="8">
    <location>
        <begin position="390"/>
        <end position="458"/>
    </location>
</feature>
<feature type="region of interest" description="Disordered" evidence="10">
    <location>
        <begin position="446"/>
        <end position="466"/>
    </location>
</feature>
<dbReference type="Ensembl" id="ENSCCRT00000121199.1">
    <property type="protein sequence ID" value="ENSCCRP00000153027.1"/>
    <property type="gene ID" value="ENSCCRG00000015544.2"/>
</dbReference>
<feature type="region of interest" description="Disordered" evidence="10">
    <location>
        <begin position="663"/>
        <end position="695"/>
    </location>
</feature>
<dbReference type="PANTHER" id="PTHR46318:SF2">
    <property type="entry name" value="NUCLEOLAR TRANSCRIPTION FACTOR 1"/>
    <property type="match status" value="1"/>
</dbReference>
<dbReference type="Pfam" id="PF00505">
    <property type="entry name" value="HMG_box"/>
    <property type="match status" value="4"/>
</dbReference>
<evidence type="ECO:0000313" key="13">
    <source>
        <dbReference type="Proteomes" id="UP001108240"/>
    </source>
</evidence>
<dbReference type="AlphaFoldDB" id="A0A9J8B7Q9"/>
<dbReference type="CDD" id="cd21998">
    <property type="entry name" value="HMG-box_UBF1_rpt1-like"/>
    <property type="match status" value="1"/>
</dbReference>
<feature type="domain" description="HMG box" evidence="11">
    <location>
        <begin position="548"/>
        <end position="614"/>
    </location>
</feature>
<evidence type="ECO:0000256" key="5">
    <source>
        <dbReference type="ARBA" id="ARBA00023159"/>
    </source>
</evidence>
<evidence type="ECO:0000256" key="8">
    <source>
        <dbReference type="PROSITE-ProRule" id="PRU00267"/>
    </source>
</evidence>
<keyword evidence="5" id="KW-0010">Activator</keyword>
<dbReference type="InterPro" id="IPR036910">
    <property type="entry name" value="HMG_box_dom_sf"/>
</dbReference>
<sequence>MNGEMDSTAKEPVWEQNDLLKLLDAMKVNLPEKDLAKYKTSESHLDWEKVAFNSYSGEMCKQKWHEVSREIRKFRTLSELIVDAQDYVKNPYKGKKLKKHPDFPKKPLTPYFRFFMEKRAKYAKLHPEMSNLDLTKILSKKYKELPERKKDKYVKDFLNEKETFTVCLFLNRQDHPDLLENVNKKSNGPEKPKTPQQLWYCHEKKALLKEHPDATTKDIKDRLGKRWQQLSDKKRMKWITKSLEQKKLYEEEMREYIQQHPEMNMTEENIVKSTLTKAERQLKDKFDGRPDKPPSNGYSMFCAELMSSMKDVPSTERMVMCSQQWKNVKQSEKDAYQKRCEQKKKEYEVEMNRYLLSISEEEQQRILSEQKMGTKVRSPVSHFWSSTEKPKPPVSAMFIFSEEKRPKLQQERPDLSDMELTRLLARMWNELSDKKKEKYKNLEMTLKAESEKQSKDDKGKLPETPKTAQDIWQQSVIGDYLARFKNDRVKAQKAMEATWNTMEKKEKLMWIKKAAEDQKRYERELSEMRSPAPVVTPGKKMKFDGEPKKPPSNGYQKFSQEMLSNGELNHLPMKERMGEIGGRWQRLPQKDKDRYKRLAEEKQRQYKVLLEQWLAVQRAAYKEYNSLVSQKFGSTCQNRLELYTIRYFKKKCFSNQCLYFDEEEDDDDDDEEEKESDDGSSSDDDSDDDDDDDDDDVRFTACWSHCSFSMYMI</sequence>
<accession>A0A9J8B7Q9</accession>
<evidence type="ECO:0000256" key="7">
    <source>
        <dbReference type="ARBA" id="ARBA00023242"/>
    </source>
</evidence>
<dbReference type="InterPro" id="IPR051762">
    <property type="entry name" value="UBF1"/>
</dbReference>
<evidence type="ECO:0000256" key="2">
    <source>
        <dbReference type="ARBA" id="ARBA00022737"/>
    </source>
</evidence>
<feature type="DNA-binding region" description="HMG box" evidence="8">
    <location>
        <begin position="291"/>
        <end position="355"/>
    </location>
</feature>
<dbReference type="Gene3D" id="1.10.30.10">
    <property type="entry name" value="High mobility group box domain"/>
    <property type="match status" value="6"/>
</dbReference>
<keyword evidence="9" id="KW-0175">Coiled coil</keyword>
<feature type="domain" description="HMG box" evidence="11">
    <location>
        <begin position="390"/>
        <end position="458"/>
    </location>
</feature>
<dbReference type="SMART" id="SM00398">
    <property type="entry name" value="HMG"/>
    <property type="match status" value="6"/>
</dbReference>
<feature type="DNA-binding region" description="HMG box" evidence="8">
    <location>
        <begin position="462"/>
        <end position="529"/>
    </location>
</feature>
<keyword evidence="13" id="KW-1185">Reference proteome</keyword>
<feature type="DNA-binding region" description="HMG box" evidence="8">
    <location>
        <begin position="548"/>
        <end position="614"/>
    </location>
</feature>
<feature type="domain" description="HMG box" evidence="11">
    <location>
        <begin position="104"/>
        <end position="164"/>
    </location>
</feature>
<dbReference type="GeneTree" id="ENSGT00940000166349"/>
<dbReference type="InterPro" id="IPR009071">
    <property type="entry name" value="HMG_box_dom"/>
</dbReference>
<keyword evidence="2" id="KW-0677">Repeat</keyword>
<keyword evidence="6" id="KW-0804">Transcription</keyword>
<feature type="DNA-binding region" description="HMG box" evidence="8">
    <location>
        <begin position="104"/>
        <end position="164"/>
    </location>
</feature>
<feature type="DNA-binding region" description="HMG box" evidence="8">
    <location>
        <begin position="189"/>
        <end position="257"/>
    </location>
</feature>
<dbReference type="OMA" id="MCRMKWI"/>
<dbReference type="InterPro" id="IPR029215">
    <property type="entry name" value="HMG_box_5"/>
</dbReference>
<reference evidence="12" key="1">
    <citation type="submission" date="2025-08" db="UniProtKB">
        <authorList>
            <consortium name="Ensembl"/>
        </authorList>
    </citation>
    <scope>IDENTIFICATION</scope>
</reference>
<dbReference type="CDD" id="cd22000">
    <property type="entry name" value="HMG-box_UBF1_rpt3"/>
    <property type="match status" value="1"/>
</dbReference>
<dbReference type="CDD" id="cd22001">
    <property type="entry name" value="HMG-box_UBF1_rpt4"/>
    <property type="match status" value="1"/>
</dbReference>
<dbReference type="GO" id="GO:0005634">
    <property type="term" value="C:nucleus"/>
    <property type="evidence" value="ECO:0007669"/>
    <property type="project" value="UniProtKB-SubCell"/>
</dbReference>
<dbReference type="Pfam" id="PF14887">
    <property type="entry name" value="HMG_box_5"/>
    <property type="match status" value="1"/>
</dbReference>
<feature type="coiled-coil region" evidence="9">
    <location>
        <begin position="326"/>
        <end position="364"/>
    </location>
</feature>
<feature type="domain" description="HMG box" evidence="11">
    <location>
        <begin position="291"/>
        <end position="355"/>
    </location>
</feature>
<evidence type="ECO:0000259" key="11">
    <source>
        <dbReference type="PROSITE" id="PS50118"/>
    </source>
</evidence>
<keyword evidence="7 8" id="KW-0539">Nucleus</keyword>
<dbReference type="SUPFAM" id="SSF47095">
    <property type="entry name" value="HMG-box"/>
    <property type="match status" value="6"/>
</dbReference>
<evidence type="ECO:0000256" key="1">
    <source>
        <dbReference type="ARBA" id="ARBA00004123"/>
    </source>
</evidence>
<feature type="region of interest" description="Disordered" evidence="10">
    <location>
        <begin position="522"/>
        <end position="551"/>
    </location>
</feature>
<dbReference type="CDD" id="cd21999">
    <property type="entry name" value="HMG-box_UBF1_rpt2"/>
    <property type="match status" value="1"/>
</dbReference>
<feature type="compositionally biased region" description="Basic and acidic residues" evidence="10">
    <location>
        <begin position="446"/>
        <end position="463"/>
    </location>
</feature>
<evidence type="ECO:0000256" key="3">
    <source>
        <dbReference type="ARBA" id="ARBA00023015"/>
    </source>
</evidence>
<protein>
    <submittedName>
        <fullName evidence="12">Upstream binding transcription factor</fullName>
    </submittedName>
</protein>
<evidence type="ECO:0000256" key="10">
    <source>
        <dbReference type="SAM" id="MobiDB-lite"/>
    </source>
</evidence>
<reference evidence="12" key="2">
    <citation type="submission" date="2025-09" db="UniProtKB">
        <authorList>
            <consortium name="Ensembl"/>
        </authorList>
    </citation>
    <scope>IDENTIFICATION</scope>
</reference>
<evidence type="ECO:0000313" key="12">
    <source>
        <dbReference type="Ensembl" id="ENSCCRP00000153027.1"/>
    </source>
</evidence>
<feature type="domain" description="HMG box" evidence="11">
    <location>
        <begin position="189"/>
        <end position="257"/>
    </location>
</feature>
<proteinExistence type="predicted"/>
<dbReference type="CDD" id="cd22003">
    <property type="entry name" value="HMG-box_UBF1_rpt6-like"/>
    <property type="match status" value="1"/>
</dbReference>
<evidence type="ECO:0000256" key="4">
    <source>
        <dbReference type="ARBA" id="ARBA00023125"/>
    </source>
</evidence>
<keyword evidence="3" id="KW-0805">Transcription regulation</keyword>
<dbReference type="PANTHER" id="PTHR46318">
    <property type="entry name" value="UPSTREAM BINDING TRANSCRIPTION FACTOR"/>
    <property type="match status" value="1"/>
</dbReference>